<dbReference type="SUPFAM" id="SSF51261">
    <property type="entry name" value="Duplicated hybrid motif"/>
    <property type="match status" value="1"/>
</dbReference>
<evidence type="ECO:0000313" key="12">
    <source>
        <dbReference type="EMBL" id="QNS02004.1"/>
    </source>
</evidence>
<dbReference type="Gene3D" id="2.70.70.10">
    <property type="entry name" value="Glucose Permease (Domain IIA)"/>
    <property type="match status" value="1"/>
</dbReference>
<reference evidence="12 13" key="1">
    <citation type="submission" date="2020-09" db="EMBL/GenBank/DDBJ databases">
        <title>Genome sequence of the banana aphid, Pentalonia nigronervosa Coquerel (Hemiptera: Aphididae) and its symbionts.</title>
        <authorList>
            <person name="Mathers T.C."/>
            <person name="Mugford S.T."/>
            <person name="Hogenhout S.A."/>
            <person name="Tripathi L."/>
        </authorList>
    </citation>
    <scope>NUCLEOTIDE SEQUENCE [LARGE SCALE GENOMIC DNA]</scope>
    <source>
        <strain evidence="12">Ba4</strain>
    </source>
</reference>
<evidence type="ECO:0000256" key="9">
    <source>
        <dbReference type="SAM" id="Phobius"/>
    </source>
</evidence>
<keyword evidence="6" id="KW-0378">Hydrolase</keyword>
<dbReference type="InterPro" id="IPR045834">
    <property type="entry name" value="Csd3_N2"/>
</dbReference>
<organism evidence="12 13">
    <name type="scientific">Buchnera aphidicola</name>
    <name type="common">Pentalonia nigronervosa</name>
    <dbReference type="NCBI Taxonomy" id="1309793"/>
    <lineage>
        <taxon>Bacteria</taxon>
        <taxon>Pseudomonadati</taxon>
        <taxon>Pseudomonadota</taxon>
        <taxon>Gammaproteobacteria</taxon>
        <taxon>Enterobacterales</taxon>
        <taxon>Erwiniaceae</taxon>
        <taxon>Buchnera</taxon>
    </lineage>
</organism>
<dbReference type="GO" id="GO:0006508">
    <property type="term" value="P:proteolysis"/>
    <property type="evidence" value="ECO:0007669"/>
    <property type="project" value="UniProtKB-KW"/>
</dbReference>
<protein>
    <submittedName>
        <fullName evidence="12">Peptidoglycan DD-metalloendopeptidase family protein</fullName>
    </submittedName>
</protein>
<comment type="similarity">
    <text evidence="3">Belongs to the peptidase M23B family.</text>
</comment>
<evidence type="ECO:0000256" key="7">
    <source>
        <dbReference type="ARBA" id="ARBA00022833"/>
    </source>
</evidence>
<dbReference type="GO" id="GO:0005886">
    <property type="term" value="C:plasma membrane"/>
    <property type="evidence" value="ECO:0007669"/>
    <property type="project" value="UniProtKB-SubCell"/>
</dbReference>
<keyword evidence="9" id="KW-0472">Membrane</keyword>
<evidence type="ECO:0000259" key="10">
    <source>
        <dbReference type="Pfam" id="PF01551"/>
    </source>
</evidence>
<dbReference type="Gene3D" id="3.10.450.350">
    <property type="match status" value="1"/>
</dbReference>
<dbReference type="InterPro" id="IPR050570">
    <property type="entry name" value="Cell_wall_metabolism_enzyme"/>
</dbReference>
<sequence>MKNISMIIRLKHYRMSFFYKLILIIFYSFIILILSLICHIAPAYALKYYLIKSQLKYHRNKTCLNFNESKQKNATHHVIQYSYNTNNQNYINFTRCTKKYIYDVLYNFENSSITKKKDDQFFDTQQYLNRTFLKKKILIKKNSNFFKTAYQFGLNPCDIKNIIDAMSGKINWKKLHVGSSLSLIFLNDINKQNNVKDEKTKNLLLGIKLNNAKKTYYAIHALNGYFYDENGLNRETIFVNYDFLKKYRISSPFNLHRLHPITHKITRHLGIDVAMPQGTPVLAANNGKIVKSSFDNISGWHITLKSKHKYMTRYMHLKKILVKLGDIVKIGQKIALSGNTGRTTGPHLHYEVWIDNHAVNPENSRFTFSNKLTEKEKITYLNHAKKILQLLK</sequence>
<dbReference type="PANTHER" id="PTHR21666">
    <property type="entry name" value="PEPTIDASE-RELATED"/>
    <property type="match status" value="1"/>
</dbReference>
<evidence type="ECO:0000256" key="5">
    <source>
        <dbReference type="ARBA" id="ARBA00022723"/>
    </source>
</evidence>
<proteinExistence type="inferred from homology"/>
<accession>A0A7H1AZU9</accession>
<name>A0A7H1AZU9_9GAMM</name>
<dbReference type="CDD" id="cd12797">
    <property type="entry name" value="M23_peptidase"/>
    <property type="match status" value="1"/>
</dbReference>
<dbReference type="Pfam" id="PF19425">
    <property type="entry name" value="Csd3_N2"/>
    <property type="match status" value="1"/>
</dbReference>
<evidence type="ECO:0000313" key="13">
    <source>
        <dbReference type="Proteomes" id="UP000516346"/>
    </source>
</evidence>
<dbReference type="InterPro" id="IPR011055">
    <property type="entry name" value="Dup_hybrid_motif"/>
</dbReference>
<keyword evidence="9" id="KW-1133">Transmembrane helix</keyword>
<evidence type="ECO:0000259" key="11">
    <source>
        <dbReference type="Pfam" id="PF19425"/>
    </source>
</evidence>
<evidence type="ECO:0000256" key="1">
    <source>
        <dbReference type="ARBA" id="ARBA00001947"/>
    </source>
</evidence>
<dbReference type="GO" id="GO:0046872">
    <property type="term" value="F:metal ion binding"/>
    <property type="evidence" value="ECO:0007669"/>
    <property type="project" value="UniProtKB-KW"/>
</dbReference>
<dbReference type="InterPro" id="IPR016047">
    <property type="entry name" value="M23ase_b-sheet_dom"/>
</dbReference>
<keyword evidence="9" id="KW-0812">Transmembrane</keyword>
<evidence type="ECO:0000256" key="4">
    <source>
        <dbReference type="ARBA" id="ARBA00022670"/>
    </source>
</evidence>
<dbReference type="EMBL" id="CP061275">
    <property type="protein sequence ID" value="QNS02004.1"/>
    <property type="molecule type" value="Genomic_DNA"/>
</dbReference>
<evidence type="ECO:0000256" key="6">
    <source>
        <dbReference type="ARBA" id="ARBA00022801"/>
    </source>
</evidence>
<dbReference type="PANTHER" id="PTHR21666:SF292">
    <property type="entry name" value="MUREIN DD-ENDOPEPTIDASE MEPM"/>
    <property type="match status" value="1"/>
</dbReference>
<feature type="domain" description="Csd3-like second N-terminal" evidence="11">
    <location>
        <begin position="137"/>
        <end position="254"/>
    </location>
</feature>
<keyword evidence="5" id="KW-0479">Metal-binding</keyword>
<keyword evidence="8" id="KW-0482">Metalloprotease</keyword>
<dbReference type="AlphaFoldDB" id="A0A7H1AZU9"/>
<keyword evidence="4" id="KW-0645">Protease</keyword>
<evidence type="ECO:0000256" key="3">
    <source>
        <dbReference type="ARBA" id="ARBA00006646"/>
    </source>
</evidence>
<dbReference type="Proteomes" id="UP000516346">
    <property type="component" value="Chromosome"/>
</dbReference>
<feature type="domain" description="M23ase beta-sheet core" evidence="10">
    <location>
        <begin position="267"/>
        <end position="361"/>
    </location>
</feature>
<gene>
    <name evidence="12" type="ORF">ICW73_00855</name>
</gene>
<evidence type="ECO:0000256" key="2">
    <source>
        <dbReference type="ARBA" id="ARBA00004162"/>
    </source>
</evidence>
<evidence type="ECO:0000256" key="8">
    <source>
        <dbReference type="ARBA" id="ARBA00023049"/>
    </source>
</evidence>
<keyword evidence="7" id="KW-0862">Zinc</keyword>
<dbReference type="FunFam" id="2.70.70.10:FF:000002">
    <property type="entry name" value="Murein DD-endopeptidase MepM"/>
    <property type="match status" value="1"/>
</dbReference>
<comment type="cofactor">
    <cofactor evidence="1">
        <name>Zn(2+)</name>
        <dbReference type="ChEBI" id="CHEBI:29105"/>
    </cofactor>
</comment>
<comment type="subcellular location">
    <subcellularLocation>
        <location evidence="2">Cell membrane</location>
        <topology evidence="2">Single-pass membrane protein</topology>
    </subcellularLocation>
</comment>
<feature type="transmembrane region" description="Helical" evidence="9">
    <location>
        <begin position="21"/>
        <end position="46"/>
    </location>
</feature>
<dbReference type="Pfam" id="PF01551">
    <property type="entry name" value="Peptidase_M23"/>
    <property type="match status" value="1"/>
</dbReference>
<dbReference type="GO" id="GO:0004222">
    <property type="term" value="F:metalloendopeptidase activity"/>
    <property type="evidence" value="ECO:0007669"/>
    <property type="project" value="TreeGrafter"/>
</dbReference>